<organism evidence="2 3">
    <name type="scientific">Entomortierella parvispora</name>
    <dbReference type="NCBI Taxonomy" id="205924"/>
    <lineage>
        <taxon>Eukaryota</taxon>
        <taxon>Fungi</taxon>
        <taxon>Fungi incertae sedis</taxon>
        <taxon>Mucoromycota</taxon>
        <taxon>Mortierellomycotina</taxon>
        <taxon>Mortierellomycetes</taxon>
        <taxon>Mortierellales</taxon>
        <taxon>Mortierellaceae</taxon>
        <taxon>Entomortierella</taxon>
    </lineage>
</organism>
<dbReference type="CDD" id="cd09917">
    <property type="entry name" value="F-box_SF"/>
    <property type="match status" value="1"/>
</dbReference>
<dbReference type="OrthoDB" id="2373559at2759"/>
<evidence type="ECO:0000259" key="1">
    <source>
        <dbReference type="Pfam" id="PF12937"/>
    </source>
</evidence>
<evidence type="ECO:0000313" key="3">
    <source>
        <dbReference type="Proteomes" id="UP000827284"/>
    </source>
</evidence>
<dbReference type="InterPro" id="IPR001810">
    <property type="entry name" value="F-box_dom"/>
</dbReference>
<evidence type="ECO:0000313" key="2">
    <source>
        <dbReference type="EMBL" id="GJJ67944.1"/>
    </source>
</evidence>
<keyword evidence="3" id="KW-1185">Reference proteome</keyword>
<gene>
    <name evidence="2" type="ORF">EMPS_00290</name>
</gene>
<dbReference type="Gene3D" id="3.80.10.10">
    <property type="entry name" value="Ribonuclease Inhibitor"/>
    <property type="match status" value="1"/>
</dbReference>
<dbReference type="InterPro" id="IPR036047">
    <property type="entry name" value="F-box-like_dom_sf"/>
</dbReference>
<accession>A0A9P3LRJ9</accession>
<reference evidence="2" key="2">
    <citation type="journal article" date="2022" name="Microbiol. Resour. Announc.">
        <title>Whole-Genome Sequence of Entomortierella parvispora E1425, a Mucoromycotan Fungus Associated with Burkholderiaceae-Related Endosymbiotic Bacteria.</title>
        <authorList>
            <person name="Herlambang A."/>
            <person name="Guo Y."/>
            <person name="Takashima Y."/>
            <person name="Narisawa K."/>
            <person name="Ohta H."/>
            <person name="Nishizawa T."/>
        </authorList>
    </citation>
    <scope>NUCLEOTIDE SEQUENCE</scope>
    <source>
        <strain evidence="2">E1425</strain>
    </source>
</reference>
<dbReference type="Pfam" id="PF12937">
    <property type="entry name" value="F-box-like"/>
    <property type="match status" value="1"/>
</dbReference>
<dbReference type="Proteomes" id="UP000827284">
    <property type="component" value="Unassembled WGS sequence"/>
</dbReference>
<comment type="caution">
    <text evidence="2">The sequence shown here is derived from an EMBL/GenBank/DDBJ whole genome shotgun (WGS) entry which is preliminary data.</text>
</comment>
<proteinExistence type="predicted"/>
<dbReference type="Gene3D" id="1.20.1280.50">
    <property type="match status" value="1"/>
</dbReference>
<dbReference type="SUPFAM" id="SSF81383">
    <property type="entry name" value="F-box domain"/>
    <property type="match status" value="1"/>
</dbReference>
<name>A0A9P3LRJ9_9FUNG</name>
<sequence length="671" mass="77381">MPKSRIREFCEDDLLDYLNDWDFNSNSDHGVHTHQRRKGKDMISAATSLSSLGRRKQRKWRAQGYWASSRQFHLPPEVLERICYFSSQASLRLRISLVCKQWRLACLRYLWTGGVWEATNDSTVLIDKLRSNCLTTLSIDVLTDFSPASTLSPKSEAVRQHTMAWRAFYEAIVTQSFPATDESIVPAIYGLKELRYNAVKQLNDDPILSLLPHLGFLRRLSLEYQSNMVFPLFDILNQCANLKALAFKSRTNINRVVSSGSLHLQHRHLEELSISNVIIDQSALERILDTCPNLTEFKAQHLNEEHYDVSGRISLTLDFDSLYRRAADKCPRLQWIHFMMASRAQGVAPLHLVPLHLPWIRRMSLTNAHHRGLLSDPWTPDREERVLFSSLTHIEICSLAHEKMDPRSLDKILRCAPSLIHLSAGNVCFQLTEVRENWDPIDDWHRWPVRMAQKTKKERRKEHRVRSKQLKLIAKGTLADYMMAQDWQCSHLRTLDISVWTSNYHPTGEDQEFYRYLAQRCPAIVHLTLRSSKLQAGQQMPERLDSWPYYRTNPQDISALKKNKVWAPNSIPVLGGLKHLESLTLIVGGIDGLILPQDFEYLKRSEGSVSIGGDQGLLTSGNQGHTVIWPRLESFTVEYSSWIVTKAYDELVLELEKMRPGVAFRIGPRRK</sequence>
<dbReference type="PANTHER" id="PTHR38926:SF5">
    <property type="entry name" value="F-BOX AND LEUCINE-RICH REPEAT PROTEIN 6"/>
    <property type="match status" value="1"/>
</dbReference>
<dbReference type="SUPFAM" id="SSF52047">
    <property type="entry name" value="RNI-like"/>
    <property type="match status" value="1"/>
</dbReference>
<dbReference type="AlphaFoldDB" id="A0A9P3LRJ9"/>
<dbReference type="InterPro" id="IPR032675">
    <property type="entry name" value="LRR_dom_sf"/>
</dbReference>
<protein>
    <recommendedName>
        <fullName evidence="1">F-box domain-containing protein</fullName>
    </recommendedName>
</protein>
<feature type="domain" description="F-box" evidence="1">
    <location>
        <begin position="73"/>
        <end position="112"/>
    </location>
</feature>
<dbReference type="EMBL" id="BQFW01000001">
    <property type="protein sequence ID" value="GJJ67944.1"/>
    <property type="molecule type" value="Genomic_DNA"/>
</dbReference>
<reference evidence="2" key="1">
    <citation type="submission" date="2021-11" db="EMBL/GenBank/DDBJ databases">
        <authorList>
            <person name="Herlambang A."/>
            <person name="Guo Y."/>
            <person name="Takashima Y."/>
            <person name="Nishizawa T."/>
        </authorList>
    </citation>
    <scope>NUCLEOTIDE SEQUENCE</scope>
    <source>
        <strain evidence="2">E1425</strain>
    </source>
</reference>
<dbReference type="PANTHER" id="PTHR38926">
    <property type="entry name" value="F-BOX DOMAIN CONTAINING PROTEIN, EXPRESSED"/>
    <property type="match status" value="1"/>
</dbReference>